<evidence type="ECO:0000313" key="2">
    <source>
        <dbReference type="Proteomes" id="UP000293547"/>
    </source>
</evidence>
<accession>A0ACB6FHM0</accession>
<dbReference type="EMBL" id="PDWZ02000007">
    <property type="protein sequence ID" value="KAB2103917.1"/>
    <property type="molecule type" value="Genomic_DNA"/>
</dbReference>
<comment type="caution">
    <text evidence="1">The sequence shown here is derived from an EMBL/GenBank/DDBJ whole genome shotgun (WGS) entry which is preliminary data.</text>
</comment>
<proteinExistence type="predicted"/>
<gene>
    <name evidence="1" type="ORF">AG0111_0g7852</name>
</gene>
<keyword evidence="2" id="KW-1185">Reference proteome</keyword>
<dbReference type="Proteomes" id="UP000293547">
    <property type="component" value="Unassembled WGS sequence"/>
</dbReference>
<evidence type="ECO:0000313" key="1">
    <source>
        <dbReference type="EMBL" id="KAB2103917.1"/>
    </source>
</evidence>
<protein>
    <submittedName>
        <fullName evidence="1">Uncharacterized protein</fullName>
    </submittedName>
</protein>
<sequence length="144" mass="16787">MSTEELVRVTVLASRNPKLSENEFNDHWANKHGPLITSWLQRHGIVKYVQVSFPLPIQNLACYHTTSKHKALLKLPTLSYDGIADFWVRNFEDFEKAYEDPFYLEVVKKDEEYLFDLESLRVTAGVEYCVIEDGKVVQEHARKI</sequence>
<organism evidence="1 2">
    <name type="scientific">Alternaria gaisen</name>
    <dbReference type="NCBI Taxonomy" id="167740"/>
    <lineage>
        <taxon>Eukaryota</taxon>
        <taxon>Fungi</taxon>
        <taxon>Dikarya</taxon>
        <taxon>Ascomycota</taxon>
        <taxon>Pezizomycotina</taxon>
        <taxon>Dothideomycetes</taxon>
        <taxon>Pleosporomycetidae</taxon>
        <taxon>Pleosporales</taxon>
        <taxon>Pleosporineae</taxon>
        <taxon>Pleosporaceae</taxon>
        <taxon>Alternaria</taxon>
        <taxon>Alternaria sect. Alternaria</taxon>
    </lineage>
</organism>
<reference evidence="1 2" key="1">
    <citation type="journal article" date="2019" name="bioRxiv">
        <title>Genomics, evolutionary history and diagnostics of the Alternaria alternata species group including apple and Asian pear pathotypes.</title>
        <authorList>
            <person name="Armitage A.D."/>
            <person name="Cockerton H.M."/>
            <person name="Sreenivasaprasad S."/>
            <person name="Woodhall J.W."/>
            <person name="Lane C.R."/>
            <person name="Harrison R.J."/>
            <person name="Clarkson J.P."/>
        </authorList>
    </citation>
    <scope>NUCLEOTIDE SEQUENCE [LARGE SCALE GENOMIC DNA]</scope>
    <source>
        <strain evidence="1 2">FERA 650</strain>
    </source>
</reference>
<name>A0ACB6FHM0_9PLEO</name>